<dbReference type="PROSITE" id="PS51194">
    <property type="entry name" value="HELICASE_CTER"/>
    <property type="match status" value="1"/>
</dbReference>
<dbReference type="GO" id="GO:0005524">
    <property type="term" value="F:ATP binding"/>
    <property type="evidence" value="ECO:0007669"/>
    <property type="project" value="UniProtKB-KW"/>
</dbReference>
<dbReference type="InterPro" id="IPR027417">
    <property type="entry name" value="P-loop_NTPase"/>
</dbReference>
<dbReference type="GO" id="GO:0017038">
    <property type="term" value="P:protein import"/>
    <property type="evidence" value="ECO:0007669"/>
    <property type="project" value="InterPro"/>
</dbReference>
<name>D4YK19_9MICO</name>
<dbReference type="Pfam" id="PF07516">
    <property type="entry name" value="SecA_SW"/>
    <property type="match status" value="1"/>
</dbReference>
<keyword evidence="10" id="KW-0811">Translocation</keyword>
<keyword evidence="11" id="KW-0472">Membrane</keyword>
<sequence>MCSQPDQLFLAVAQRDDAAAATVYAAHSSGRPVIVGTRSVEQSEQFAQLLAAQGVTATVLNAKNDAEVAGIIAQAGQHGAVTVSTQMAGRGVDIQLGDGVTELGGLLVIVIGRYNSARLDRLLRGRAGRQGDPGASVFFTSFEDPVVTEQLSPNRLPHVVADDGLVEDPEFHRLYEHAQRVAAGKLLELRRTTRKYQTITDHHRAVLLPTRERILTDPTAIDQYLTLVWPDHPEHVQLWAGSERREMATDVALFFLDRAWADHLNLLAETREGIHLRALGRQNPLDEFNRIAIGDFENLASHALSSVRDTLAQAPDDATDLVALGLRRPSSTWTYIVTDNPFGSEADRLVAFIGKTIRGNRQPNITYH</sequence>
<dbReference type="AlphaFoldDB" id="D4YK19"/>
<dbReference type="InterPro" id="IPR036266">
    <property type="entry name" value="SecA_Wing/Scaffold_sf"/>
</dbReference>
<dbReference type="PROSITE" id="PS51196">
    <property type="entry name" value="SECA_MOTOR_DEAD"/>
    <property type="match status" value="1"/>
</dbReference>
<dbReference type="InterPro" id="IPR044722">
    <property type="entry name" value="SecA_SF2_C"/>
</dbReference>
<reference evidence="14 15" key="1">
    <citation type="submission" date="2010-04" db="EMBL/GenBank/DDBJ databases">
        <authorList>
            <person name="Qin X."/>
            <person name="Bachman B."/>
            <person name="Battles P."/>
            <person name="Bell A."/>
            <person name="Bess C."/>
            <person name="Bickham C."/>
            <person name="Chaboub L."/>
            <person name="Chen D."/>
            <person name="Coyle M."/>
            <person name="Deiros D.R."/>
            <person name="Dinh H."/>
            <person name="Forbes L."/>
            <person name="Fowler G."/>
            <person name="Francisco L."/>
            <person name="Fu Q."/>
            <person name="Gubbala S."/>
            <person name="Hale W."/>
            <person name="Han Y."/>
            <person name="Hemphill L."/>
            <person name="Highlander S.K."/>
            <person name="Hirani K."/>
            <person name="Hogues M."/>
            <person name="Jackson L."/>
            <person name="Jakkamsetti A."/>
            <person name="Javaid M."/>
            <person name="Jiang H."/>
            <person name="Korchina V."/>
            <person name="Kovar C."/>
            <person name="Lara F."/>
            <person name="Lee S."/>
            <person name="Mata R."/>
            <person name="Mathew T."/>
            <person name="Moen C."/>
            <person name="Morales K."/>
            <person name="Munidasa M."/>
            <person name="Nazareth L."/>
            <person name="Ngo R."/>
            <person name="Nguyen L."/>
            <person name="Okwuonu G."/>
            <person name="Ongeri F."/>
            <person name="Patil S."/>
            <person name="Petrosino J."/>
            <person name="Pham C."/>
            <person name="Pham P."/>
            <person name="Pu L.-L."/>
            <person name="Puazo M."/>
            <person name="Raj R."/>
            <person name="Reid J."/>
            <person name="Rouhana J."/>
            <person name="Saada N."/>
            <person name="Shang Y."/>
            <person name="Simmons D."/>
            <person name="Thornton R."/>
            <person name="Warren J."/>
            <person name="Weissenberger G."/>
            <person name="Zhang J."/>
            <person name="Zhang L."/>
            <person name="Zhou C."/>
            <person name="Zhu D."/>
            <person name="Muzny D."/>
            <person name="Worley K."/>
            <person name="Gibbs R."/>
        </authorList>
    </citation>
    <scope>NUCLEOTIDE SEQUENCE [LARGE SCALE GENOMIC DNA]</scope>
    <source>
        <strain evidence="14 15">ATCC 49030</strain>
    </source>
</reference>
<dbReference type="STRING" id="585530.HMPREF0183_0279"/>
<keyword evidence="3" id="KW-0813">Transport</keyword>
<evidence type="ECO:0000256" key="4">
    <source>
        <dbReference type="ARBA" id="ARBA00022475"/>
    </source>
</evidence>
<evidence type="ECO:0000259" key="13">
    <source>
        <dbReference type="PROSITE" id="PS51196"/>
    </source>
</evidence>
<keyword evidence="15" id="KW-1185">Reference proteome</keyword>
<dbReference type="SUPFAM" id="SSF52540">
    <property type="entry name" value="P-loop containing nucleoside triphosphate hydrolases"/>
    <property type="match status" value="1"/>
</dbReference>
<evidence type="ECO:0000256" key="8">
    <source>
        <dbReference type="ARBA" id="ARBA00022927"/>
    </source>
</evidence>
<dbReference type="InterPro" id="IPR001650">
    <property type="entry name" value="Helicase_C-like"/>
</dbReference>
<feature type="domain" description="Helicase C-terminal" evidence="12">
    <location>
        <begin position="4"/>
        <end position="182"/>
    </location>
</feature>
<dbReference type="InterPro" id="IPR011116">
    <property type="entry name" value="SecA_Wing/Scaffold"/>
</dbReference>
<evidence type="ECO:0000256" key="9">
    <source>
        <dbReference type="ARBA" id="ARBA00022967"/>
    </source>
</evidence>
<dbReference type="CDD" id="cd18803">
    <property type="entry name" value="SF2_C_secA"/>
    <property type="match status" value="1"/>
</dbReference>
<evidence type="ECO:0000313" key="14">
    <source>
        <dbReference type="EMBL" id="EFG48463.1"/>
    </source>
</evidence>
<organism evidence="14 15">
    <name type="scientific">Brevibacterium mcbrellneri ATCC 49030</name>
    <dbReference type="NCBI Taxonomy" id="585530"/>
    <lineage>
        <taxon>Bacteria</taxon>
        <taxon>Bacillati</taxon>
        <taxon>Actinomycetota</taxon>
        <taxon>Actinomycetes</taxon>
        <taxon>Micrococcales</taxon>
        <taxon>Brevibacteriaceae</taxon>
        <taxon>Brevibacterium</taxon>
    </lineage>
</organism>
<keyword evidence="4" id="KW-1003">Cell membrane</keyword>
<comment type="similarity">
    <text evidence="2">Belongs to the SecA family.</text>
</comment>
<dbReference type="GO" id="GO:0006605">
    <property type="term" value="P:protein targeting"/>
    <property type="evidence" value="ECO:0007669"/>
    <property type="project" value="InterPro"/>
</dbReference>
<comment type="caution">
    <text evidence="14">The sequence shown here is derived from an EMBL/GenBank/DDBJ whole genome shotgun (WGS) entry which is preliminary data.</text>
</comment>
<keyword evidence="8" id="KW-0653">Protein transport</keyword>
<evidence type="ECO:0000256" key="6">
    <source>
        <dbReference type="ARBA" id="ARBA00022741"/>
    </source>
</evidence>
<accession>D4YK19</accession>
<keyword evidence="5" id="KW-0963">Cytoplasm</keyword>
<dbReference type="SUPFAM" id="SSF81886">
    <property type="entry name" value="Helical scaffold and wing domains of SecA"/>
    <property type="match status" value="1"/>
</dbReference>
<evidence type="ECO:0000256" key="10">
    <source>
        <dbReference type="ARBA" id="ARBA00023010"/>
    </source>
</evidence>
<dbReference type="PANTHER" id="PTHR30612">
    <property type="entry name" value="SECA INNER MEMBRANE COMPONENT OF SEC PROTEIN SECRETION SYSTEM"/>
    <property type="match status" value="1"/>
</dbReference>
<keyword evidence="9" id="KW-1278">Translocase</keyword>
<feature type="domain" description="SecA family profile" evidence="13">
    <location>
        <begin position="1"/>
        <end position="172"/>
    </location>
</feature>
<protein>
    <submittedName>
        <fullName evidence="14">Putative SecA wing/scaffold domain protein</fullName>
    </submittedName>
</protein>
<keyword evidence="6" id="KW-0547">Nucleotide-binding</keyword>
<dbReference type="Proteomes" id="UP000005714">
    <property type="component" value="Unassembled WGS sequence"/>
</dbReference>
<dbReference type="FunFam" id="3.40.50.300:FF:000429">
    <property type="entry name" value="Preprotein translocase subunit SecA"/>
    <property type="match status" value="1"/>
</dbReference>
<dbReference type="GO" id="GO:0005829">
    <property type="term" value="C:cytosol"/>
    <property type="evidence" value="ECO:0007669"/>
    <property type="project" value="TreeGrafter"/>
</dbReference>
<proteinExistence type="inferred from homology"/>
<evidence type="ECO:0000256" key="1">
    <source>
        <dbReference type="ARBA" id="ARBA00004170"/>
    </source>
</evidence>
<dbReference type="Gene3D" id="1.10.3060.10">
    <property type="entry name" value="Helical scaffold and wing domains of SecA"/>
    <property type="match status" value="1"/>
</dbReference>
<dbReference type="RefSeq" id="WP_005881971.1">
    <property type="nucleotide sequence ID" value="NZ_ADNU01000009.1"/>
</dbReference>
<comment type="subcellular location">
    <subcellularLocation>
        <location evidence="1">Membrane</location>
        <topology evidence="1">Peripheral membrane protein</topology>
    </subcellularLocation>
</comment>
<dbReference type="PANTHER" id="PTHR30612:SF0">
    <property type="entry name" value="CHLOROPLAST PROTEIN-TRANSPORTING ATPASE"/>
    <property type="match status" value="1"/>
</dbReference>
<evidence type="ECO:0000256" key="5">
    <source>
        <dbReference type="ARBA" id="ARBA00022490"/>
    </source>
</evidence>
<evidence type="ECO:0000313" key="15">
    <source>
        <dbReference type="Proteomes" id="UP000005714"/>
    </source>
</evidence>
<evidence type="ECO:0000256" key="2">
    <source>
        <dbReference type="ARBA" id="ARBA00007650"/>
    </source>
</evidence>
<gene>
    <name evidence="14" type="primary">secA3</name>
    <name evidence="14" type="ORF">HMPREF0183_0279</name>
</gene>
<dbReference type="InterPro" id="IPR020937">
    <property type="entry name" value="SecA_CS"/>
</dbReference>
<dbReference type="eggNOG" id="COG0653">
    <property type="taxonomic scope" value="Bacteria"/>
</dbReference>
<dbReference type="GO" id="GO:0043952">
    <property type="term" value="P:protein transport by the Sec complex"/>
    <property type="evidence" value="ECO:0007669"/>
    <property type="project" value="TreeGrafter"/>
</dbReference>
<dbReference type="EMBL" id="ADNU01000009">
    <property type="protein sequence ID" value="EFG48463.1"/>
    <property type="molecule type" value="Genomic_DNA"/>
</dbReference>
<dbReference type="InterPro" id="IPR000185">
    <property type="entry name" value="SecA"/>
</dbReference>
<keyword evidence="7" id="KW-0067">ATP-binding</keyword>
<dbReference type="Gene3D" id="3.40.50.300">
    <property type="entry name" value="P-loop containing nucleotide triphosphate hydrolases"/>
    <property type="match status" value="2"/>
</dbReference>
<dbReference type="PROSITE" id="PS01312">
    <property type="entry name" value="SECA"/>
    <property type="match status" value="1"/>
</dbReference>
<dbReference type="GO" id="GO:0006886">
    <property type="term" value="P:intracellular protein transport"/>
    <property type="evidence" value="ECO:0007669"/>
    <property type="project" value="InterPro"/>
</dbReference>
<evidence type="ECO:0000259" key="12">
    <source>
        <dbReference type="PROSITE" id="PS51194"/>
    </source>
</evidence>
<dbReference type="InterPro" id="IPR014018">
    <property type="entry name" value="SecA_motor_DEAD"/>
</dbReference>
<dbReference type="GO" id="GO:0031522">
    <property type="term" value="C:cell envelope Sec protein transport complex"/>
    <property type="evidence" value="ECO:0007669"/>
    <property type="project" value="TreeGrafter"/>
</dbReference>
<evidence type="ECO:0000256" key="3">
    <source>
        <dbReference type="ARBA" id="ARBA00022448"/>
    </source>
</evidence>
<evidence type="ECO:0000256" key="11">
    <source>
        <dbReference type="ARBA" id="ARBA00023136"/>
    </source>
</evidence>
<evidence type="ECO:0000256" key="7">
    <source>
        <dbReference type="ARBA" id="ARBA00022840"/>
    </source>
</evidence>
<dbReference type="Pfam" id="PF21090">
    <property type="entry name" value="P-loop_SecA"/>
    <property type="match status" value="2"/>
</dbReference>
<dbReference type="GO" id="GO:0005886">
    <property type="term" value="C:plasma membrane"/>
    <property type="evidence" value="ECO:0007669"/>
    <property type="project" value="TreeGrafter"/>
</dbReference>